<dbReference type="SMART" id="SM00108">
    <property type="entry name" value="B_lectin"/>
    <property type="match status" value="1"/>
</dbReference>
<dbReference type="GO" id="GO:0051707">
    <property type="term" value="P:response to other organism"/>
    <property type="evidence" value="ECO:0007669"/>
    <property type="project" value="UniProtKB-ARBA"/>
</dbReference>
<feature type="chain" id="PRO_5023943010" description="non-specific serine/threonine protein kinase" evidence="6">
    <location>
        <begin position="24"/>
        <end position="133"/>
    </location>
</feature>
<feature type="non-terminal residue" evidence="8">
    <location>
        <position position="1"/>
    </location>
</feature>
<evidence type="ECO:0000256" key="5">
    <source>
        <dbReference type="ARBA" id="ARBA00048679"/>
    </source>
</evidence>
<dbReference type="OrthoDB" id="786095at2759"/>
<dbReference type="GO" id="GO:0004674">
    <property type="term" value="F:protein serine/threonine kinase activity"/>
    <property type="evidence" value="ECO:0007669"/>
    <property type="project" value="UniProtKB-EC"/>
</dbReference>
<sequence>MAWSPIIRHASLLLLLLLPLCLADDRLVPGKPLYPGSTIVSNGGSFAFGYFSPSNSTPAKLYLGIWYTNISQLTVVWVANRETPATNATSSAPALSLTNTSNLVLSDADGGVLWTTDVAGAAGFPATTGLAAE</sequence>
<dbReference type="SUPFAM" id="SSF51110">
    <property type="entry name" value="alpha-D-mannose-specific plant lectins"/>
    <property type="match status" value="1"/>
</dbReference>
<comment type="subcellular location">
    <subcellularLocation>
        <location evidence="1">Membrane</location>
        <topology evidence="1">Single-pass type I membrane protein</topology>
    </subcellularLocation>
</comment>
<feature type="signal peptide" evidence="6">
    <location>
        <begin position="1"/>
        <end position="23"/>
    </location>
</feature>
<evidence type="ECO:0000259" key="7">
    <source>
        <dbReference type="PROSITE" id="PS50927"/>
    </source>
</evidence>
<protein>
    <recommendedName>
        <fullName evidence="2">non-specific serine/threonine protein kinase</fullName>
        <ecNumber evidence="2">2.7.11.1</ecNumber>
    </recommendedName>
</protein>
<dbReference type="InterPro" id="IPR036426">
    <property type="entry name" value="Bulb-type_lectin_dom_sf"/>
</dbReference>
<comment type="catalytic activity">
    <reaction evidence="4">
        <text>L-threonyl-[protein] + ATP = O-phospho-L-threonyl-[protein] + ADP + H(+)</text>
        <dbReference type="Rhea" id="RHEA:46608"/>
        <dbReference type="Rhea" id="RHEA-COMP:11060"/>
        <dbReference type="Rhea" id="RHEA-COMP:11605"/>
        <dbReference type="ChEBI" id="CHEBI:15378"/>
        <dbReference type="ChEBI" id="CHEBI:30013"/>
        <dbReference type="ChEBI" id="CHEBI:30616"/>
        <dbReference type="ChEBI" id="CHEBI:61977"/>
        <dbReference type="ChEBI" id="CHEBI:456216"/>
        <dbReference type="EC" id="2.7.11.1"/>
    </reaction>
</comment>
<dbReference type="GO" id="GO:0016020">
    <property type="term" value="C:membrane"/>
    <property type="evidence" value="ECO:0007669"/>
    <property type="project" value="UniProtKB-SubCell"/>
</dbReference>
<dbReference type="PANTHER" id="PTHR32444:SF118">
    <property type="entry name" value="OS09G0551150 PROTEIN"/>
    <property type="match status" value="1"/>
</dbReference>
<evidence type="ECO:0000313" key="9">
    <source>
        <dbReference type="Proteomes" id="UP000324897"/>
    </source>
</evidence>
<evidence type="ECO:0000256" key="2">
    <source>
        <dbReference type="ARBA" id="ARBA00012513"/>
    </source>
</evidence>
<organism evidence="8 9">
    <name type="scientific">Eragrostis curvula</name>
    <name type="common">weeping love grass</name>
    <dbReference type="NCBI Taxonomy" id="38414"/>
    <lineage>
        <taxon>Eukaryota</taxon>
        <taxon>Viridiplantae</taxon>
        <taxon>Streptophyta</taxon>
        <taxon>Embryophyta</taxon>
        <taxon>Tracheophyta</taxon>
        <taxon>Spermatophyta</taxon>
        <taxon>Magnoliopsida</taxon>
        <taxon>Liliopsida</taxon>
        <taxon>Poales</taxon>
        <taxon>Poaceae</taxon>
        <taxon>PACMAD clade</taxon>
        <taxon>Chloridoideae</taxon>
        <taxon>Eragrostideae</taxon>
        <taxon>Eragrostidinae</taxon>
        <taxon>Eragrostis</taxon>
    </lineage>
</organism>
<reference evidence="8 9" key="1">
    <citation type="journal article" date="2019" name="Sci. Rep.">
        <title>A high-quality genome of Eragrostis curvula grass provides insights into Poaceae evolution and supports new strategies to enhance forage quality.</title>
        <authorList>
            <person name="Carballo J."/>
            <person name="Santos B.A.C.M."/>
            <person name="Zappacosta D."/>
            <person name="Garbus I."/>
            <person name="Selva J.P."/>
            <person name="Gallo C.A."/>
            <person name="Diaz A."/>
            <person name="Albertini E."/>
            <person name="Caccamo M."/>
            <person name="Echenique V."/>
        </authorList>
    </citation>
    <scope>NUCLEOTIDE SEQUENCE [LARGE SCALE GENOMIC DNA]</scope>
    <source>
        <strain evidence="9">cv. Victoria</strain>
        <tissue evidence="8">Leaf</tissue>
    </source>
</reference>
<dbReference type="PROSITE" id="PS50927">
    <property type="entry name" value="BULB_LECTIN"/>
    <property type="match status" value="1"/>
</dbReference>
<evidence type="ECO:0000256" key="1">
    <source>
        <dbReference type="ARBA" id="ARBA00004479"/>
    </source>
</evidence>
<keyword evidence="6" id="KW-0732">Signal</keyword>
<dbReference type="EC" id="2.7.11.1" evidence="2"/>
<dbReference type="Proteomes" id="UP000324897">
    <property type="component" value="Chromosome 3"/>
</dbReference>
<comment type="catalytic activity">
    <reaction evidence="5">
        <text>L-seryl-[protein] + ATP = O-phospho-L-seryl-[protein] + ADP + H(+)</text>
        <dbReference type="Rhea" id="RHEA:17989"/>
        <dbReference type="Rhea" id="RHEA-COMP:9863"/>
        <dbReference type="Rhea" id="RHEA-COMP:11604"/>
        <dbReference type="ChEBI" id="CHEBI:15378"/>
        <dbReference type="ChEBI" id="CHEBI:29999"/>
        <dbReference type="ChEBI" id="CHEBI:30616"/>
        <dbReference type="ChEBI" id="CHEBI:83421"/>
        <dbReference type="ChEBI" id="CHEBI:456216"/>
        <dbReference type="EC" id="2.7.11.1"/>
    </reaction>
</comment>
<dbReference type="PANTHER" id="PTHR32444">
    <property type="entry name" value="BULB-TYPE LECTIN DOMAIN-CONTAINING PROTEIN"/>
    <property type="match status" value="1"/>
</dbReference>
<dbReference type="AlphaFoldDB" id="A0A5J9TGG0"/>
<evidence type="ECO:0000256" key="3">
    <source>
        <dbReference type="ARBA" id="ARBA00023170"/>
    </source>
</evidence>
<gene>
    <name evidence="8" type="ORF">EJB05_43840</name>
</gene>
<name>A0A5J9TGG0_9POAL</name>
<evidence type="ECO:0000313" key="8">
    <source>
        <dbReference type="EMBL" id="TVU10317.1"/>
    </source>
</evidence>
<dbReference type="Gramene" id="TVU10317">
    <property type="protein sequence ID" value="TVU10317"/>
    <property type="gene ID" value="EJB05_43840"/>
</dbReference>
<comment type="caution">
    <text evidence="8">The sequence shown here is derived from an EMBL/GenBank/DDBJ whole genome shotgun (WGS) entry which is preliminary data.</text>
</comment>
<dbReference type="Gene3D" id="2.90.10.10">
    <property type="entry name" value="Bulb-type lectin domain"/>
    <property type="match status" value="1"/>
</dbReference>
<proteinExistence type="predicted"/>
<dbReference type="InterPro" id="IPR001480">
    <property type="entry name" value="Bulb-type_lectin_dom"/>
</dbReference>
<evidence type="ECO:0000256" key="4">
    <source>
        <dbReference type="ARBA" id="ARBA00047899"/>
    </source>
</evidence>
<dbReference type="EMBL" id="RWGY01000039">
    <property type="protein sequence ID" value="TVU10317.1"/>
    <property type="molecule type" value="Genomic_DNA"/>
</dbReference>
<dbReference type="Pfam" id="PF01453">
    <property type="entry name" value="B_lectin"/>
    <property type="match status" value="1"/>
</dbReference>
<keyword evidence="9" id="KW-1185">Reference proteome</keyword>
<accession>A0A5J9TGG0</accession>
<evidence type="ECO:0000256" key="6">
    <source>
        <dbReference type="SAM" id="SignalP"/>
    </source>
</evidence>
<feature type="domain" description="Bulb-type lectin" evidence="7">
    <location>
        <begin position="24"/>
        <end position="133"/>
    </location>
</feature>
<keyword evidence="3" id="KW-0675">Receptor</keyword>
<dbReference type="CDD" id="cd00028">
    <property type="entry name" value="B_lectin"/>
    <property type="match status" value="1"/>
</dbReference>